<dbReference type="OrthoDB" id="9797506at2"/>
<keyword evidence="4" id="KW-1185">Reference proteome</keyword>
<dbReference type="InterPro" id="IPR008914">
    <property type="entry name" value="PEBP"/>
</dbReference>
<dbReference type="Gene3D" id="3.90.280.10">
    <property type="entry name" value="PEBP-like"/>
    <property type="match status" value="1"/>
</dbReference>
<evidence type="ECO:0000313" key="4">
    <source>
        <dbReference type="Proteomes" id="UP001341297"/>
    </source>
</evidence>
<evidence type="ECO:0000313" key="3">
    <source>
        <dbReference type="Proteomes" id="UP000036168"/>
    </source>
</evidence>
<comment type="caution">
    <text evidence="1">The sequence shown here is derived from an EMBL/GenBank/DDBJ whole genome shotgun (WGS) entry which is preliminary data.</text>
</comment>
<evidence type="ECO:0000313" key="1">
    <source>
        <dbReference type="EMBL" id="KRT88379.1"/>
    </source>
</evidence>
<sequence>MNIHVETHPYLPDKYSKYADEEFKREGNPVVSFPIAFEHIPAGAKTLALTLIDHDAVPVCGFSWIHWTAANIPAHIGELPENASDERQDLMVQGQNSFASPLAGLKNPKIIHQYCGPMPPDQDHIYTLTVYALDDALDLQAGFYLNDFYQSIKGHVLTQSVLEIKGRV</sequence>
<dbReference type="Proteomes" id="UP001341297">
    <property type="component" value="Unassembled WGS sequence"/>
</dbReference>
<dbReference type="NCBIfam" id="TIGR00481">
    <property type="entry name" value="YbhB/YbcL family Raf kinase inhibitor-like protein"/>
    <property type="match status" value="1"/>
</dbReference>
<proteinExistence type="predicted"/>
<name>A0A0T6BK31_9BACI</name>
<reference evidence="2 4" key="3">
    <citation type="submission" date="2023-03" db="EMBL/GenBank/DDBJ databases">
        <title>Agriculturally important microbes genome sequencing.</title>
        <authorList>
            <person name="Dunlap C."/>
        </authorList>
    </citation>
    <scope>NUCLEOTIDE SEQUENCE [LARGE SCALE GENOMIC DNA]</scope>
    <source>
        <strain evidence="2 4">CBP-3203</strain>
    </source>
</reference>
<reference evidence="1" key="2">
    <citation type="submission" date="2015-10" db="EMBL/GenBank/DDBJ databases">
        <authorList>
            <person name="Gilbert D.G."/>
        </authorList>
    </citation>
    <scope>NUCLEOTIDE SEQUENCE</scope>
    <source>
        <strain evidence="1">GO-13</strain>
    </source>
</reference>
<protein>
    <submittedName>
        <fullName evidence="2">YbhB/YbcL family Raf kinase inhibitor-like protein</fullName>
    </submittedName>
</protein>
<reference evidence="1 3" key="1">
    <citation type="journal article" date="2015" name="Int. J. Syst. Evol. Microbiol.">
        <title>Bacillus glycinifermentans sp. nov., isolated from fermented soybean paste.</title>
        <authorList>
            <person name="Kim S.J."/>
            <person name="Dunlap C.A."/>
            <person name="Kwon S.W."/>
            <person name="Rooney A.P."/>
        </authorList>
    </citation>
    <scope>NUCLEOTIDE SEQUENCE [LARGE SCALE GENOMIC DNA]</scope>
    <source>
        <strain evidence="1 3">GO-13</strain>
    </source>
</reference>
<dbReference type="GO" id="GO:0004860">
    <property type="term" value="F:protein kinase inhibitor activity"/>
    <property type="evidence" value="ECO:0007669"/>
    <property type="project" value="UniProtKB-KW"/>
</dbReference>
<dbReference type="Proteomes" id="UP000036168">
    <property type="component" value="Unassembled WGS sequence"/>
</dbReference>
<dbReference type="AlphaFoldDB" id="A0A0T6BK31"/>
<dbReference type="CDD" id="cd00865">
    <property type="entry name" value="PEBP_bact_arch"/>
    <property type="match status" value="1"/>
</dbReference>
<dbReference type="InterPro" id="IPR036610">
    <property type="entry name" value="PEBP-like_sf"/>
</dbReference>
<dbReference type="Pfam" id="PF01161">
    <property type="entry name" value="PBP"/>
    <property type="match status" value="1"/>
</dbReference>
<accession>A0A0T6BK31</accession>
<dbReference type="EMBL" id="LECW02000067">
    <property type="protein sequence ID" value="KRT88379.1"/>
    <property type="molecule type" value="Genomic_DNA"/>
</dbReference>
<dbReference type="PANTHER" id="PTHR30289">
    <property type="entry name" value="UNCHARACTERIZED PROTEIN YBCL-RELATED"/>
    <property type="match status" value="1"/>
</dbReference>
<dbReference type="RefSeq" id="WP_048354335.1">
    <property type="nucleotide sequence ID" value="NZ_CP023481.1"/>
</dbReference>
<dbReference type="PANTHER" id="PTHR30289:SF1">
    <property type="entry name" value="PEBP (PHOSPHATIDYLETHANOLAMINE-BINDING PROTEIN) FAMILY PROTEIN"/>
    <property type="match status" value="1"/>
</dbReference>
<keyword evidence="2" id="KW-0649">Protein kinase inhibitor</keyword>
<dbReference type="SUPFAM" id="SSF49777">
    <property type="entry name" value="PEBP-like"/>
    <property type="match status" value="1"/>
</dbReference>
<organism evidence="1 3">
    <name type="scientific">Bacillus glycinifermentans</name>
    <dbReference type="NCBI Taxonomy" id="1664069"/>
    <lineage>
        <taxon>Bacteria</taxon>
        <taxon>Bacillati</taxon>
        <taxon>Bacillota</taxon>
        <taxon>Bacilli</taxon>
        <taxon>Bacillales</taxon>
        <taxon>Bacillaceae</taxon>
        <taxon>Bacillus</taxon>
    </lineage>
</organism>
<dbReference type="EMBL" id="JARRTL010000003">
    <property type="protein sequence ID" value="MEC0483307.1"/>
    <property type="molecule type" value="Genomic_DNA"/>
</dbReference>
<gene>
    <name evidence="1" type="ORF">AB447_208260</name>
    <name evidence="2" type="ORF">P8828_00325</name>
</gene>
<evidence type="ECO:0000313" key="2">
    <source>
        <dbReference type="EMBL" id="MEC0483307.1"/>
    </source>
</evidence>
<dbReference type="InterPro" id="IPR005247">
    <property type="entry name" value="YbhB_YbcL/LppC-like"/>
</dbReference>